<dbReference type="Proteomes" id="UP000235392">
    <property type="component" value="Unassembled WGS sequence"/>
</dbReference>
<keyword evidence="6" id="KW-1185">Reference proteome</keyword>
<evidence type="ECO:0000313" key="7">
    <source>
        <dbReference type="Proteomes" id="UP000235392"/>
    </source>
</evidence>
<dbReference type="EMBL" id="PGCI01001023">
    <property type="protein sequence ID" value="PLW09171.1"/>
    <property type="molecule type" value="Genomic_DNA"/>
</dbReference>
<keyword evidence="1" id="KW-0812">Transmembrane</keyword>
<accession>A0A2N5S7F3</accession>
<evidence type="ECO:0000313" key="2">
    <source>
        <dbReference type="EMBL" id="PLW08015.1"/>
    </source>
</evidence>
<dbReference type="EMBL" id="PGCJ01000254">
    <property type="protein sequence ID" value="PLW35608.1"/>
    <property type="molecule type" value="Genomic_DNA"/>
</dbReference>
<dbReference type="AlphaFoldDB" id="A0A2N5S7F3"/>
<evidence type="ECO:0000313" key="3">
    <source>
        <dbReference type="EMBL" id="PLW09171.1"/>
    </source>
</evidence>
<feature type="transmembrane region" description="Helical" evidence="1">
    <location>
        <begin position="29"/>
        <end position="48"/>
    </location>
</feature>
<dbReference type="Proteomes" id="UP000235388">
    <property type="component" value="Unassembled WGS sequence"/>
</dbReference>
<name>A0A2N5S7F3_9BASI</name>
<keyword evidence="1" id="KW-1133">Transmembrane helix</keyword>
<dbReference type="EMBL" id="PGCI01000062">
    <property type="protein sequence ID" value="PLW43973.1"/>
    <property type="molecule type" value="Genomic_DNA"/>
</dbReference>
<proteinExistence type="predicted"/>
<comment type="caution">
    <text evidence="3">The sequence shown here is derived from an EMBL/GenBank/DDBJ whole genome shotgun (WGS) entry which is preliminary data.</text>
</comment>
<dbReference type="EMBL" id="PGCJ01001188">
    <property type="protein sequence ID" value="PLW08015.1"/>
    <property type="molecule type" value="Genomic_DNA"/>
</dbReference>
<reference evidence="6 7" key="1">
    <citation type="submission" date="2017-11" db="EMBL/GenBank/DDBJ databases">
        <title>De novo assembly and phasing of dikaryotic genomes from two isolates of Puccinia coronata f. sp. avenae, the causal agent of oat crown rust.</title>
        <authorList>
            <person name="Miller M.E."/>
            <person name="Zhang Y."/>
            <person name="Omidvar V."/>
            <person name="Sperschneider J."/>
            <person name="Schwessinger B."/>
            <person name="Raley C."/>
            <person name="Palmer J.M."/>
            <person name="Garnica D."/>
            <person name="Upadhyaya N."/>
            <person name="Rathjen J."/>
            <person name="Taylor J.M."/>
            <person name="Park R.F."/>
            <person name="Dodds P.N."/>
            <person name="Hirsch C.D."/>
            <person name="Kianian S.F."/>
            <person name="Figueroa M."/>
        </authorList>
    </citation>
    <scope>NUCLEOTIDE SEQUENCE [LARGE SCALE GENOMIC DNA]</scope>
    <source>
        <strain evidence="2">12NC29</strain>
        <strain evidence="3">12SD80</strain>
    </source>
</reference>
<protein>
    <submittedName>
        <fullName evidence="3">Uncharacterized protein</fullName>
    </submittedName>
</protein>
<evidence type="ECO:0000313" key="4">
    <source>
        <dbReference type="EMBL" id="PLW35608.1"/>
    </source>
</evidence>
<evidence type="ECO:0000313" key="5">
    <source>
        <dbReference type="EMBL" id="PLW43973.1"/>
    </source>
</evidence>
<keyword evidence="1" id="KW-0472">Membrane</keyword>
<sequence>MAQLQPPVQSLYLVTLNLYFGQAMHTKSFYLLWLLATLVSSAPLPPFYDAKIFVTHCQGCPDPTKYNTVYD</sequence>
<evidence type="ECO:0000256" key="1">
    <source>
        <dbReference type="SAM" id="Phobius"/>
    </source>
</evidence>
<gene>
    <name evidence="4" type="ORF">PCANC_19055</name>
    <name evidence="2" type="ORF">PCANC_24860</name>
    <name evidence="5" type="ORF">PCASD_06486</name>
    <name evidence="3" type="ORF">PCASD_23049</name>
</gene>
<evidence type="ECO:0000313" key="6">
    <source>
        <dbReference type="Proteomes" id="UP000235388"/>
    </source>
</evidence>
<organism evidence="3 7">
    <name type="scientific">Puccinia coronata f. sp. avenae</name>
    <dbReference type="NCBI Taxonomy" id="200324"/>
    <lineage>
        <taxon>Eukaryota</taxon>
        <taxon>Fungi</taxon>
        <taxon>Dikarya</taxon>
        <taxon>Basidiomycota</taxon>
        <taxon>Pucciniomycotina</taxon>
        <taxon>Pucciniomycetes</taxon>
        <taxon>Pucciniales</taxon>
        <taxon>Pucciniaceae</taxon>
        <taxon>Puccinia</taxon>
    </lineage>
</organism>